<proteinExistence type="predicted"/>
<evidence type="ECO:0000313" key="1">
    <source>
        <dbReference type="Proteomes" id="UP000186698"/>
    </source>
</evidence>
<dbReference type="GeneID" id="108709513"/>
<reference evidence="1" key="1">
    <citation type="submission" date="2024-06" db="UniProtKB">
        <authorList>
            <consortium name="RefSeq"/>
        </authorList>
    </citation>
    <scope>NUCLEOTIDE SEQUENCE [LARGE SCALE GENOMIC DNA]</scope>
    <source>
        <strain evidence="1">J_2021</strain>
    </source>
</reference>
<evidence type="ECO:0000313" key="2">
    <source>
        <dbReference type="RefSeq" id="XP_041439835.1"/>
    </source>
</evidence>
<dbReference type="AlphaFoldDB" id="A0A8J1MFJ2"/>
<sequence>MKFEVCKAGEEQVPCDISESSPSVNFEAFQRQSFEAIKNSNVLTGTLDLPEIHASHDYISTYQEIFLSHSQLASSMQHMKSPSNQYSPSRSSE</sequence>
<gene>
    <name evidence="2" type="primary">LOC108709513</name>
</gene>
<accession>A0A8J1MFJ2</accession>
<dbReference type="KEGG" id="xla:108709513"/>
<reference evidence="2" key="2">
    <citation type="submission" date="2025-08" db="UniProtKB">
        <authorList>
            <consortium name="RefSeq"/>
        </authorList>
    </citation>
    <scope>IDENTIFICATION</scope>
    <source>
        <strain evidence="2">J_2021</strain>
        <tissue evidence="2">Erythrocytes</tissue>
    </source>
</reference>
<dbReference type="RefSeq" id="XP_041439835.1">
    <property type="nucleotide sequence ID" value="XM_041583901.1"/>
</dbReference>
<dbReference type="Proteomes" id="UP000186698">
    <property type="component" value="Chromosome 2S"/>
</dbReference>
<dbReference type="CTD" id="108709513"/>
<dbReference type="OrthoDB" id="285793at2759"/>
<name>A0A8J1MFJ2_XENLA</name>
<organism evidence="1 2">
    <name type="scientific">Xenopus laevis</name>
    <name type="common">African clawed frog</name>
    <dbReference type="NCBI Taxonomy" id="8355"/>
    <lineage>
        <taxon>Eukaryota</taxon>
        <taxon>Metazoa</taxon>
        <taxon>Chordata</taxon>
        <taxon>Craniata</taxon>
        <taxon>Vertebrata</taxon>
        <taxon>Euteleostomi</taxon>
        <taxon>Amphibia</taxon>
        <taxon>Batrachia</taxon>
        <taxon>Anura</taxon>
        <taxon>Pipoidea</taxon>
        <taxon>Pipidae</taxon>
        <taxon>Xenopodinae</taxon>
        <taxon>Xenopus</taxon>
        <taxon>Xenopus</taxon>
    </lineage>
</organism>
<keyword evidence="1" id="KW-1185">Reference proteome</keyword>
<protein>
    <submittedName>
        <fullName evidence="2">Transforming growth factor beta regulator 1-like</fullName>
    </submittedName>
</protein>